<dbReference type="Proteomes" id="UP000681967">
    <property type="component" value="Unassembled WGS sequence"/>
</dbReference>
<organism evidence="2 3">
    <name type="scientific">Rotaria magnacalcarata</name>
    <dbReference type="NCBI Taxonomy" id="392030"/>
    <lineage>
        <taxon>Eukaryota</taxon>
        <taxon>Metazoa</taxon>
        <taxon>Spiralia</taxon>
        <taxon>Gnathifera</taxon>
        <taxon>Rotifera</taxon>
        <taxon>Eurotatoria</taxon>
        <taxon>Bdelloidea</taxon>
        <taxon>Philodinida</taxon>
        <taxon>Philodinidae</taxon>
        <taxon>Rotaria</taxon>
    </lineage>
</organism>
<gene>
    <name evidence="2" type="ORF">BYL167_LOCUS46908</name>
</gene>
<reference evidence="2" key="1">
    <citation type="submission" date="2021-02" db="EMBL/GenBank/DDBJ databases">
        <authorList>
            <person name="Nowell W R."/>
        </authorList>
    </citation>
    <scope>NUCLEOTIDE SEQUENCE</scope>
</reference>
<proteinExistence type="predicted"/>
<feature type="domain" description="PDZ" evidence="1">
    <location>
        <begin position="1"/>
        <end position="43"/>
    </location>
</feature>
<dbReference type="AlphaFoldDB" id="A0A8S3B2Q8"/>
<evidence type="ECO:0000313" key="3">
    <source>
        <dbReference type="Proteomes" id="UP000681967"/>
    </source>
</evidence>
<name>A0A8S3B2Q8_9BILA</name>
<dbReference type="EMBL" id="CAJOBH010133638">
    <property type="protein sequence ID" value="CAF4770887.1"/>
    <property type="molecule type" value="Genomic_DNA"/>
</dbReference>
<sequence length="43" mass="4409">MPGKGLGFSIAGGTDTPCINESPAVVITRITEGGIADIDHRLK</sequence>
<dbReference type="InterPro" id="IPR036034">
    <property type="entry name" value="PDZ_sf"/>
</dbReference>
<accession>A0A8S3B2Q8</accession>
<evidence type="ECO:0000259" key="1">
    <source>
        <dbReference type="PROSITE" id="PS50106"/>
    </source>
</evidence>
<evidence type="ECO:0000313" key="2">
    <source>
        <dbReference type="EMBL" id="CAF4770887.1"/>
    </source>
</evidence>
<dbReference type="InterPro" id="IPR001478">
    <property type="entry name" value="PDZ"/>
</dbReference>
<dbReference type="Gene3D" id="2.30.42.10">
    <property type="match status" value="1"/>
</dbReference>
<dbReference type="PROSITE" id="PS50106">
    <property type="entry name" value="PDZ"/>
    <property type="match status" value="1"/>
</dbReference>
<protein>
    <recommendedName>
        <fullName evidence="1">PDZ domain-containing protein</fullName>
    </recommendedName>
</protein>
<comment type="caution">
    <text evidence="2">The sequence shown here is derived from an EMBL/GenBank/DDBJ whole genome shotgun (WGS) entry which is preliminary data.</text>
</comment>
<dbReference type="SUPFAM" id="SSF50156">
    <property type="entry name" value="PDZ domain-like"/>
    <property type="match status" value="1"/>
</dbReference>